<dbReference type="Proteomes" id="UP000186777">
    <property type="component" value="Unassembled WGS sequence"/>
</dbReference>
<dbReference type="SUPFAM" id="SSF56784">
    <property type="entry name" value="HAD-like"/>
    <property type="match status" value="1"/>
</dbReference>
<dbReference type="Gene3D" id="3.40.50.1000">
    <property type="entry name" value="HAD superfamily/HAD-like"/>
    <property type="match status" value="1"/>
</dbReference>
<evidence type="ECO:0000313" key="1">
    <source>
        <dbReference type="EMBL" id="OLA38033.1"/>
    </source>
</evidence>
<proteinExistence type="predicted"/>
<evidence type="ECO:0008006" key="3">
    <source>
        <dbReference type="Google" id="ProtNLM"/>
    </source>
</evidence>
<dbReference type="STRING" id="626940.BHW43_04060"/>
<dbReference type="InterPro" id="IPR050155">
    <property type="entry name" value="HAD-like_hydrolase_sf"/>
</dbReference>
<dbReference type="EMBL" id="MNTG01000025">
    <property type="protein sequence ID" value="OLA38033.1"/>
    <property type="molecule type" value="Genomic_DNA"/>
</dbReference>
<name>A0A1Q6R6M4_9FIRM</name>
<dbReference type="InterPro" id="IPR023198">
    <property type="entry name" value="PGP-like_dom2"/>
</dbReference>
<dbReference type="PANTHER" id="PTHR43434">
    <property type="entry name" value="PHOSPHOGLYCOLATE PHOSPHATASE"/>
    <property type="match status" value="1"/>
</dbReference>
<dbReference type="Pfam" id="PF13419">
    <property type="entry name" value="HAD_2"/>
    <property type="match status" value="1"/>
</dbReference>
<dbReference type="PANTHER" id="PTHR43434:SF20">
    <property type="entry name" value="5'-NUCLEOTIDASE"/>
    <property type="match status" value="1"/>
</dbReference>
<evidence type="ECO:0000313" key="2">
    <source>
        <dbReference type="Proteomes" id="UP000186777"/>
    </source>
</evidence>
<organism evidence="1 2">
    <name type="scientific">Phascolarctobacterium succinatutens</name>
    <dbReference type="NCBI Taxonomy" id="626940"/>
    <lineage>
        <taxon>Bacteria</taxon>
        <taxon>Bacillati</taxon>
        <taxon>Bacillota</taxon>
        <taxon>Negativicutes</taxon>
        <taxon>Acidaminococcales</taxon>
        <taxon>Acidaminococcaceae</taxon>
        <taxon>Phascolarctobacterium</taxon>
    </lineage>
</organism>
<comment type="caution">
    <text evidence="1">The sequence shown here is derived from an EMBL/GenBank/DDBJ whole genome shotgun (WGS) entry which is preliminary data.</text>
</comment>
<dbReference type="GO" id="GO:0005829">
    <property type="term" value="C:cytosol"/>
    <property type="evidence" value="ECO:0007669"/>
    <property type="project" value="TreeGrafter"/>
</dbReference>
<dbReference type="RefSeq" id="WP_303679595.1">
    <property type="nucleotide sequence ID" value="NZ_DBEZXK010000044.1"/>
</dbReference>
<dbReference type="InterPro" id="IPR023214">
    <property type="entry name" value="HAD_sf"/>
</dbReference>
<dbReference type="GO" id="GO:0004713">
    <property type="term" value="F:protein tyrosine kinase activity"/>
    <property type="evidence" value="ECO:0007669"/>
    <property type="project" value="TreeGrafter"/>
</dbReference>
<gene>
    <name evidence="1" type="ORF">BHW43_04060</name>
</gene>
<accession>A0A1Q6R6M4</accession>
<dbReference type="SFLD" id="SFLDG01129">
    <property type="entry name" value="C1.5:_HAD__Beta-PGM__Phosphata"/>
    <property type="match status" value="1"/>
</dbReference>
<sequence length="220" mass="24431">MFQNLLFDLDGTLTNSAEGITKCVQYALRAQNIEEPDLKKLEVFIGPPLRDSFIKYYGMTREEAEAGVEKYRERYTDIGIWENKVYPGIMELLADLQKDGRRLGMATAKPEVFALRIAERFGFNPYLEDITGCSLDGKTDKKALVVAAALEKWQLTTPEAKNTVALIGDRREDVLAAHANGIACIGAGFGFGSYEELSEAGADYYVADVPALARFLLNKE</sequence>
<reference evidence="1 2" key="1">
    <citation type="journal article" date="2016" name="Nat. Biotechnol.">
        <title>Measurement of bacterial replication rates in microbial communities.</title>
        <authorList>
            <person name="Brown C.T."/>
            <person name="Olm M.R."/>
            <person name="Thomas B.C."/>
            <person name="Banfield J.F."/>
        </authorList>
    </citation>
    <scope>NUCLEOTIDE SEQUENCE [LARGE SCALE GENOMIC DNA]</scope>
    <source>
        <strain evidence="1">46_33</strain>
    </source>
</reference>
<dbReference type="Gene3D" id="1.10.150.240">
    <property type="entry name" value="Putative phosphatase, domain 2"/>
    <property type="match status" value="1"/>
</dbReference>
<protein>
    <recommendedName>
        <fullName evidence="3">Phosphoglycolate phosphatase</fullName>
    </recommendedName>
</protein>
<dbReference type="InterPro" id="IPR036412">
    <property type="entry name" value="HAD-like_sf"/>
</dbReference>
<dbReference type="SFLD" id="SFLDS00003">
    <property type="entry name" value="Haloacid_Dehalogenase"/>
    <property type="match status" value="1"/>
</dbReference>
<dbReference type="AlphaFoldDB" id="A0A1Q6R6M4"/>
<dbReference type="InterPro" id="IPR041492">
    <property type="entry name" value="HAD_2"/>
</dbReference>